<evidence type="ECO:0000256" key="1">
    <source>
        <dbReference type="ARBA" id="ARBA00022729"/>
    </source>
</evidence>
<dbReference type="Gene3D" id="2.60.120.200">
    <property type="match status" value="1"/>
</dbReference>
<dbReference type="GO" id="GO:0009055">
    <property type="term" value="F:electron transfer activity"/>
    <property type="evidence" value="ECO:0007669"/>
    <property type="project" value="InterPro"/>
</dbReference>
<keyword evidence="3" id="KW-0175">Coiled coil</keyword>
<protein>
    <submittedName>
        <fullName evidence="6">Planctomycete cytochrome C</fullName>
    </submittedName>
</protein>
<dbReference type="OrthoDB" id="127107at2"/>
<evidence type="ECO:0000256" key="3">
    <source>
        <dbReference type="SAM" id="Coils"/>
    </source>
</evidence>
<feature type="coiled-coil region" evidence="3">
    <location>
        <begin position="678"/>
        <end position="705"/>
    </location>
</feature>
<dbReference type="Proteomes" id="UP000316714">
    <property type="component" value="Unassembled WGS sequence"/>
</dbReference>
<dbReference type="Pfam" id="PF07587">
    <property type="entry name" value="PSD1"/>
    <property type="match status" value="1"/>
</dbReference>
<dbReference type="GO" id="GO:0020037">
    <property type="term" value="F:heme binding"/>
    <property type="evidence" value="ECO:0007669"/>
    <property type="project" value="InterPro"/>
</dbReference>
<feature type="chain" id="PRO_5023039548" evidence="4">
    <location>
        <begin position="35"/>
        <end position="1069"/>
    </location>
</feature>
<feature type="domain" description="LamG-like jellyroll fold" evidence="5">
    <location>
        <begin position="500"/>
        <end position="643"/>
    </location>
</feature>
<dbReference type="InterPro" id="IPR022655">
    <property type="entry name" value="DUF1553"/>
</dbReference>
<dbReference type="Pfam" id="PF07635">
    <property type="entry name" value="PSCyt1"/>
    <property type="match status" value="1"/>
</dbReference>
<dbReference type="InterPro" id="IPR011444">
    <property type="entry name" value="DUF1549"/>
</dbReference>
<dbReference type="InterPro" id="IPR013320">
    <property type="entry name" value="ConA-like_dom_sf"/>
</dbReference>
<reference evidence="6 7" key="1">
    <citation type="submission" date="2019-02" db="EMBL/GenBank/DDBJ databases">
        <title>Deep-cultivation of Planctomycetes and their phenomic and genomic characterization uncovers novel biology.</title>
        <authorList>
            <person name="Wiegand S."/>
            <person name="Jogler M."/>
            <person name="Boedeker C."/>
            <person name="Pinto D."/>
            <person name="Vollmers J."/>
            <person name="Rivas-Marin E."/>
            <person name="Kohn T."/>
            <person name="Peeters S.H."/>
            <person name="Heuer A."/>
            <person name="Rast P."/>
            <person name="Oberbeckmann S."/>
            <person name="Bunk B."/>
            <person name="Jeske O."/>
            <person name="Meyerdierks A."/>
            <person name="Storesund J.E."/>
            <person name="Kallscheuer N."/>
            <person name="Luecker S."/>
            <person name="Lage O.M."/>
            <person name="Pohl T."/>
            <person name="Merkel B.J."/>
            <person name="Hornburger P."/>
            <person name="Mueller R.-W."/>
            <person name="Bruemmer F."/>
            <person name="Labrenz M."/>
            <person name="Spormann A.M."/>
            <person name="Op Den Camp H."/>
            <person name="Overmann J."/>
            <person name="Amann R."/>
            <person name="Jetten M.S.M."/>
            <person name="Mascher T."/>
            <person name="Medema M.H."/>
            <person name="Devos D.P."/>
            <person name="Kaster A.-K."/>
            <person name="Ovreas L."/>
            <person name="Rohde M."/>
            <person name="Galperin M.Y."/>
            <person name="Jogler C."/>
        </authorList>
    </citation>
    <scope>NUCLEOTIDE SEQUENCE [LARGE SCALE GENOMIC DNA]</scope>
    <source>
        <strain evidence="6 7">KOR34</strain>
    </source>
</reference>
<dbReference type="InterPro" id="IPR006558">
    <property type="entry name" value="LamG-like"/>
</dbReference>
<dbReference type="RefSeq" id="WP_146568245.1">
    <property type="nucleotide sequence ID" value="NZ_SIHJ01000004.1"/>
</dbReference>
<evidence type="ECO:0000256" key="2">
    <source>
        <dbReference type="ARBA" id="ARBA00023157"/>
    </source>
</evidence>
<dbReference type="SMART" id="SM00560">
    <property type="entry name" value="LamGL"/>
    <property type="match status" value="1"/>
</dbReference>
<evidence type="ECO:0000313" key="6">
    <source>
        <dbReference type="EMBL" id="TWT31053.1"/>
    </source>
</evidence>
<feature type="signal peptide" evidence="4">
    <location>
        <begin position="1"/>
        <end position="34"/>
    </location>
</feature>
<dbReference type="SUPFAM" id="SSF49899">
    <property type="entry name" value="Concanavalin A-like lectins/glucanases"/>
    <property type="match status" value="1"/>
</dbReference>
<comment type="caution">
    <text evidence="6">The sequence shown here is derived from an EMBL/GenBank/DDBJ whole genome shotgun (WGS) entry which is preliminary data.</text>
</comment>
<keyword evidence="1 4" id="KW-0732">Signal</keyword>
<name>A0A5C5UZG0_9BACT</name>
<dbReference type="InterPro" id="IPR036909">
    <property type="entry name" value="Cyt_c-like_dom_sf"/>
</dbReference>
<dbReference type="PANTHER" id="PTHR35889:SF3">
    <property type="entry name" value="F-BOX DOMAIN-CONTAINING PROTEIN"/>
    <property type="match status" value="1"/>
</dbReference>
<keyword evidence="7" id="KW-1185">Reference proteome</keyword>
<dbReference type="SUPFAM" id="SSF46626">
    <property type="entry name" value="Cytochrome c"/>
    <property type="match status" value="1"/>
</dbReference>
<dbReference type="AlphaFoldDB" id="A0A5C5UZG0"/>
<dbReference type="EMBL" id="SIHJ01000004">
    <property type="protein sequence ID" value="TWT31053.1"/>
    <property type="molecule type" value="Genomic_DNA"/>
</dbReference>
<dbReference type="Pfam" id="PF07583">
    <property type="entry name" value="PSCyt2"/>
    <property type="match status" value="1"/>
</dbReference>
<evidence type="ECO:0000259" key="5">
    <source>
        <dbReference type="SMART" id="SM00560"/>
    </source>
</evidence>
<accession>A0A5C5UZG0</accession>
<evidence type="ECO:0000256" key="4">
    <source>
        <dbReference type="SAM" id="SignalP"/>
    </source>
</evidence>
<evidence type="ECO:0000313" key="7">
    <source>
        <dbReference type="Proteomes" id="UP000316714"/>
    </source>
</evidence>
<dbReference type="Pfam" id="PF13385">
    <property type="entry name" value="Laminin_G_3"/>
    <property type="match status" value="1"/>
</dbReference>
<gene>
    <name evidence="6" type="ORF">KOR34_44270</name>
</gene>
<sequence length="1069" mass="118482" precursor="true">MDCLVCHASRLRDLPIAVLLAAAVFAMPAATAHAGDDLQYNRDIRPILAENCFACHGADSAARKAGLRLDQRDAAIELGALVPHDPGGSGLIERVLSDDPALVMPPPELKKTLTAEQKQTLQRWIAAGGEYEPHWSLIPPQKADPPAVRDESWVRNAIDRFVLARLEAEDLRPADECDPRRLFRRLHLDITGLPPEPELADQFVEDYAQRKDLALSEWLDRLMATPAWGEHRARYWLDAARYGDTHGLHFDNYREMWPYRDWVIRSFNHNQPFDEFTVEQLAGDLLPNPSREQLVATGLQRCNITTNEGGTIDAENLALYAADRVQTYGWVFMGMTTNCAQCHDHKFDPITMRDYYALAAFFSNTESPAKDGNVKDGLGPTLKVPTQADLPRWEALPAEIAAAEKRRADHRAGAGRAFDAWLAEATPASLARVSDDNLLARLPLTEGRGDHPQNLAPGSTTPAATGPLRWSDNEGSDAAVVLSHGATITLGENGDFERDDSFSYAAWVRSASPGSGAGIVAKMDVANSHRGWDLWQSGGKLAVHIIDSWPNNALKVSTKDAVVQADQWMHVVATYDGSGKAAGIRIYVNGQQAPLNVDQDSLNKDASIRTDTPLRIGQRSIDSVFDGGSVRDFRLYQRQLSGSEAKLLADGVVLREALAKDTSHRTDDDRHTLFEHYLTSLDADYQQLDARVASLQQERNAIDARSPVTHIQRERADRQPMAHVLLRGAYDQPGEQVAAATPAALPPLPEGAPANRLGLARWTVDRSNPLTARVTVNRFWQEVFGQGLVTTPEDFGVTGMLPSHPHLLDWLAVDFQDNGWDVKRLFKQMLMSAAYRQSAAATPGVIERDPANALLSRGPRFRMDAEVLRDSALATSGLLSRKMYGPGTRPYQPGDIWNVVGLPGADTREYVQDQGEELHRRTLYHFWKRMAHPPNLDAFNAPSREVCTVRRERTNTPLQALVTLNDPQFVEAARRLAENTLRDFPDDDRQALRRVARRVLCRDFTAAERDVLLTDKQAYDDYYQAEPVAAAALIGVGDTPLYDGIAPADLASWTMICSQVMNLDEALNK</sequence>
<dbReference type="InterPro" id="IPR011429">
    <property type="entry name" value="Cyt_c_Planctomycete-type"/>
</dbReference>
<dbReference type="PANTHER" id="PTHR35889">
    <property type="entry name" value="CYCLOINULO-OLIGOSACCHARIDE FRUCTANOTRANSFERASE-RELATED"/>
    <property type="match status" value="1"/>
</dbReference>
<organism evidence="6 7">
    <name type="scientific">Posidoniimonas corsicana</name>
    <dbReference type="NCBI Taxonomy" id="1938618"/>
    <lineage>
        <taxon>Bacteria</taxon>
        <taxon>Pseudomonadati</taxon>
        <taxon>Planctomycetota</taxon>
        <taxon>Planctomycetia</taxon>
        <taxon>Pirellulales</taxon>
        <taxon>Lacipirellulaceae</taxon>
        <taxon>Posidoniimonas</taxon>
    </lineage>
</organism>
<proteinExistence type="predicted"/>
<keyword evidence="2" id="KW-1015">Disulfide bond</keyword>